<keyword evidence="3" id="KW-1185">Reference proteome</keyword>
<dbReference type="AlphaFoldDB" id="A0A484LAF5"/>
<keyword evidence="1" id="KW-0812">Transmembrane</keyword>
<dbReference type="PANTHER" id="PTHR22774">
    <property type="entry name" value="CHOREIN N-TERMINAL DOMAIN-CONTAINING PROTEIN"/>
    <property type="match status" value="1"/>
</dbReference>
<organism evidence="2 3">
    <name type="scientific">Cuscuta campestris</name>
    <dbReference type="NCBI Taxonomy" id="132261"/>
    <lineage>
        <taxon>Eukaryota</taxon>
        <taxon>Viridiplantae</taxon>
        <taxon>Streptophyta</taxon>
        <taxon>Embryophyta</taxon>
        <taxon>Tracheophyta</taxon>
        <taxon>Spermatophyta</taxon>
        <taxon>Magnoliopsida</taxon>
        <taxon>eudicotyledons</taxon>
        <taxon>Gunneridae</taxon>
        <taxon>Pentapetalae</taxon>
        <taxon>asterids</taxon>
        <taxon>lamiids</taxon>
        <taxon>Solanales</taxon>
        <taxon>Convolvulaceae</taxon>
        <taxon>Cuscuteae</taxon>
        <taxon>Cuscuta</taxon>
        <taxon>Cuscuta subgen. Grammica</taxon>
        <taxon>Cuscuta sect. Cleistogrammica</taxon>
    </lineage>
</organism>
<name>A0A484LAF5_9ASTE</name>
<dbReference type="EMBL" id="OOIL02001193">
    <property type="protein sequence ID" value="VFQ73412.1"/>
    <property type="molecule type" value="Genomic_DNA"/>
</dbReference>
<evidence type="ECO:0000313" key="2">
    <source>
        <dbReference type="EMBL" id="VFQ73412.1"/>
    </source>
</evidence>
<dbReference type="Proteomes" id="UP000595140">
    <property type="component" value="Unassembled WGS sequence"/>
</dbReference>
<gene>
    <name evidence="2" type="ORF">CCAM_LOCUS15188</name>
</gene>
<accession>A0A484LAF5</accession>
<reference evidence="2 3" key="1">
    <citation type="submission" date="2018-04" db="EMBL/GenBank/DDBJ databases">
        <authorList>
            <person name="Vogel A."/>
        </authorList>
    </citation>
    <scope>NUCLEOTIDE SEQUENCE [LARGE SCALE GENOMIC DNA]</scope>
</reference>
<feature type="transmembrane region" description="Helical" evidence="1">
    <location>
        <begin position="217"/>
        <end position="240"/>
    </location>
</feature>
<keyword evidence="1" id="KW-1133">Transmembrane helix</keyword>
<evidence type="ECO:0000256" key="1">
    <source>
        <dbReference type="SAM" id="Phobius"/>
    </source>
</evidence>
<proteinExistence type="predicted"/>
<dbReference type="InterPro" id="IPR026728">
    <property type="entry name" value="BLTP3A/B"/>
</dbReference>
<sequence length="241" mass="26599">MEFKRKIADGMTLEVHTVNLLLETHGGAGHSGGATWASPMASITVKNLLLYTTNENWQVVNLKEARDFSCNKNFIYVFKKLKWEYLSIDLLPHPDMFSDAHFASSQGGSDRKDEDGAKRVFFGGERFVEGISGEANITIQRTELNDPMGLEVQLHITEAVCPSLSEPGLRALLRFMTALYVCLNRGDVNPHAQEISFFVTSSVVFFISRSSCDSIHISFVMVVAAIVAGVILLVTVAVPLE</sequence>
<evidence type="ECO:0000313" key="3">
    <source>
        <dbReference type="Proteomes" id="UP000595140"/>
    </source>
</evidence>
<keyword evidence="1" id="KW-0472">Membrane</keyword>
<protein>
    <submittedName>
        <fullName evidence="2">Uncharacterized protein</fullName>
    </submittedName>
</protein>
<dbReference type="PANTHER" id="PTHR22774:SF11">
    <property type="entry name" value="CHOREIN N-TERMINAL DOMAIN-CONTAINING PROTEIN"/>
    <property type="match status" value="1"/>
</dbReference>
<dbReference type="OrthoDB" id="43807at2759"/>